<keyword evidence="17" id="KW-1185">Reference proteome</keyword>
<evidence type="ECO:0000256" key="6">
    <source>
        <dbReference type="ARBA" id="ARBA00023015"/>
    </source>
</evidence>
<dbReference type="GO" id="GO:0000978">
    <property type="term" value="F:RNA polymerase II cis-regulatory region sequence-specific DNA binding"/>
    <property type="evidence" value="ECO:0007669"/>
    <property type="project" value="InterPro"/>
</dbReference>
<dbReference type="InterPro" id="IPR000536">
    <property type="entry name" value="Nucl_hrmn_rcpt_lig-bd"/>
</dbReference>
<feature type="domain" description="NR LBD" evidence="15">
    <location>
        <begin position="238"/>
        <end position="466"/>
    </location>
</feature>
<dbReference type="GO" id="GO:0005634">
    <property type="term" value="C:nucleus"/>
    <property type="evidence" value="ECO:0007669"/>
    <property type="project" value="UniProtKB-SubCell"/>
</dbReference>
<dbReference type="InterPro" id="IPR052496">
    <property type="entry name" value="Orphan_Nuclear_Rcpt"/>
</dbReference>
<dbReference type="SMART" id="SM00430">
    <property type="entry name" value="HOLI"/>
    <property type="match status" value="1"/>
</dbReference>
<evidence type="ECO:0000256" key="9">
    <source>
        <dbReference type="ARBA" id="ARBA00023170"/>
    </source>
</evidence>
<keyword evidence="8 12" id="KW-0804">Transcription</keyword>
<evidence type="ECO:0000256" key="1">
    <source>
        <dbReference type="ARBA" id="ARBA00004123"/>
    </source>
</evidence>
<feature type="region of interest" description="Disordered" evidence="13">
    <location>
        <begin position="529"/>
        <end position="564"/>
    </location>
</feature>
<dbReference type="PROSITE" id="PS51030">
    <property type="entry name" value="NUCLEAR_REC_DBD_2"/>
    <property type="match status" value="1"/>
</dbReference>
<dbReference type="Gene3D" id="1.10.565.10">
    <property type="entry name" value="Retinoid X Receptor"/>
    <property type="match status" value="1"/>
</dbReference>
<dbReference type="GO" id="GO:0003700">
    <property type="term" value="F:DNA-binding transcription factor activity"/>
    <property type="evidence" value="ECO:0007669"/>
    <property type="project" value="InterPro"/>
</dbReference>
<keyword evidence="7 12" id="KW-0238">DNA-binding</keyword>
<keyword evidence="9 12" id="KW-0675">Receptor</keyword>
<comment type="function">
    <text evidence="11">Orphan nuclear receptor.</text>
</comment>
<dbReference type="InterPro" id="IPR001628">
    <property type="entry name" value="Znf_hrmn_rcpt"/>
</dbReference>
<evidence type="ECO:0000256" key="4">
    <source>
        <dbReference type="ARBA" id="ARBA00022771"/>
    </source>
</evidence>
<evidence type="ECO:0000256" key="10">
    <source>
        <dbReference type="ARBA" id="ARBA00023242"/>
    </source>
</evidence>
<dbReference type="Proteomes" id="UP000605970">
    <property type="component" value="Unassembled WGS sequence"/>
</dbReference>
<evidence type="ECO:0000259" key="14">
    <source>
        <dbReference type="PROSITE" id="PS51030"/>
    </source>
</evidence>
<evidence type="ECO:0000313" key="16">
    <source>
        <dbReference type="EMBL" id="KAF7633604.1"/>
    </source>
</evidence>
<dbReference type="EMBL" id="JABEBT010000073">
    <property type="protein sequence ID" value="KAF7633604.1"/>
    <property type="molecule type" value="Genomic_DNA"/>
</dbReference>
<dbReference type="InterPro" id="IPR035500">
    <property type="entry name" value="NHR-like_dom_sf"/>
</dbReference>
<evidence type="ECO:0000256" key="7">
    <source>
        <dbReference type="ARBA" id="ARBA00023125"/>
    </source>
</evidence>
<evidence type="ECO:0000256" key="13">
    <source>
        <dbReference type="SAM" id="MobiDB-lite"/>
    </source>
</evidence>
<evidence type="ECO:0000256" key="12">
    <source>
        <dbReference type="RuleBase" id="RU004334"/>
    </source>
</evidence>
<protein>
    <submittedName>
        <fullName evidence="16">Nuclear hormone receptor family member nhr-31</fullName>
    </submittedName>
</protein>
<dbReference type="FunFam" id="3.30.50.10:FF:000030">
    <property type="entry name" value="Nuclear Hormone Receptor family"/>
    <property type="match status" value="1"/>
</dbReference>
<keyword evidence="3 12" id="KW-0479">Metal-binding</keyword>
<dbReference type="Pfam" id="PF00104">
    <property type="entry name" value="Hormone_recep"/>
    <property type="match status" value="1"/>
</dbReference>
<dbReference type="PRINTS" id="PR00398">
    <property type="entry name" value="STRDHORMONER"/>
</dbReference>
<dbReference type="PROSITE" id="PS51843">
    <property type="entry name" value="NR_LBD"/>
    <property type="match status" value="1"/>
</dbReference>
<dbReference type="SUPFAM" id="SSF57716">
    <property type="entry name" value="Glucocorticoid receptor-like (DNA-binding domain)"/>
    <property type="match status" value="1"/>
</dbReference>
<evidence type="ECO:0000256" key="3">
    <source>
        <dbReference type="ARBA" id="ARBA00022723"/>
    </source>
</evidence>
<evidence type="ECO:0000256" key="8">
    <source>
        <dbReference type="ARBA" id="ARBA00023163"/>
    </source>
</evidence>
<dbReference type="PANTHER" id="PTHR47519">
    <property type="entry name" value="NUCLEAR HORMONE RECEPTOR FAMILY MEMBER NHR-31-RELATED"/>
    <property type="match status" value="1"/>
</dbReference>
<dbReference type="PRINTS" id="PR00047">
    <property type="entry name" value="STROIDFINGER"/>
</dbReference>
<accession>A0A8S9ZJJ4</accession>
<comment type="caution">
    <text evidence="16">The sequence shown here is derived from an EMBL/GenBank/DDBJ whole genome shotgun (WGS) entry which is preliminary data.</text>
</comment>
<gene>
    <name evidence="16" type="ORF">Mgra_00007013</name>
</gene>
<keyword evidence="4 12" id="KW-0863">Zinc-finger</keyword>
<dbReference type="CDD" id="cd06960">
    <property type="entry name" value="NR_DBD_HNF4A"/>
    <property type="match status" value="1"/>
</dbReference>
<comment type="subcellular location">
    <subcellularLocation>
        <location evidence="1 12">Nucleus</location>
    </subcellularLocation>
</comment>
<dbReference type="SUPFAM" id="SSF48508">
    <property type="entry name" value="Nuclear receptor ligand-binding domain"/>
    <property type="match status" value="1"/>
</dbReference>
<keyword evidence="10 12" id="KW-0539">Nucleus</keyword>
<evidence type="ECO:0000256" key="2">
    <source>
        <dbReference type="ARBA" id="ARBA00005993"/>
    </source>
</evidence>
<dbReference type="Gene3D" id="3.30.50.10">
    <property type="entry name" value="Erythroid Transcription Factor GATA-1, subunit A"/>
    <property type="match status" value="1"/>
</dbReference>
<feature type="compositionally biased region" description="Low complexity" evidence="13">
    <location>
        <begin position="545"/>
        <end position="564"/>
    </location>
</feature>
<keyword evidence="6 12" id="KW-0805">Transcription regulation</keyword>
<keyword evidence="5 12" id="KW-0862">Zinc</keyword>
<evidence type="ECO:0000256" key="11">
    <source>
        <dbReference type="ARBA" id="ARBA00037512"/>
    </source>
</evidence>
<reference evidence="16" key="1">
    <citation type="journal article" date="2020" name="Ecol. Evol.">
        <title>Genome structure and content of the rice root-knot nematode (Meloidogyne graminicola).</title>
        <authorList>
            <person name="Phan N.T."/>
            <person name="Danchin E.G.J."/>
            <person name="Klopp C."/>
            <person name="Perfus-Barbeoch L."/>
            <person name="Kozlowski D.K."/>
            <person name="Koutsovoulos G.D."/>
            <person name="Lopez-Roques C."/>
            <person name="Bouchez O."/>
            <person name="Zahm M."/>
            <person name="Besnard G."/>
            <person name="Bellafiore S."/>
        </authorList>
    </citation>
    <scope>NUCLEOTIDE SEQUENCE</scope>
    <source>
        <strain evidence="16">VN-18</strain>
    </source>
</reference>
<dbReference type="InterPro" id="IPR049636">
    <property type="entry name" value="HNF4-like_DBD"/>
</dbReference>
<organism evidence="16 17">
    <name type="scientific">Meloidogyne graminicola</name>
    <dbReference type="NCBI Taxonomy" id="189291"/>
    <lineage>
        <taxon>Eukaryota</taxon>
        <taxon>Metazoa</taxon>
        <taxon>Ecdysozoa</taxon>
        <taxon>Nematoda</taxon>
        <taxon>Chromadorea</taxon>
        <taxon>Rhabditida</taxon>
        <taxon>Tylenchina</taxon>
        <taxon>Tylenchomorpha</taxon>
        <taxon>Tylenchoidea</taxon>
        <taxon>Meloidogynidae</taxon>
        <taxon>Meloidogyninae</taxon>
        <taxon>Meloidogyne</taxon>
    </lineage>
</organism>
<dbReference type="PROSITE" id="PS00031">
    <property type="entry name" value="NUCLEAR_REC_DBD_1"/>
    <property type="match status" value="1"/>
</dbReference>
<feature type="domain" description="Nuclear receptor" evidence="14">
    <location>
        <begin position="73"/>
        <end position="148"/>
    </location>
</feature>
<dbReference type="InterPro" id="IPR001723">
    <property type="entry name" value="Nuclear_hrmn_rcpt"/>
</dbReference>
<dbReference type="OrthoDB" id="5873264at2759"/>
<dbReference type="AlphaFoldDB" id="A0A8S9ZJJ4"/>
<evidence type="ECO:0000259" key="15">
    <source>
        <dbReference type="PROSITE" id="PS51843"/>
    </source>
</evidence>
<evidence type="ECO:0000313" key="17">
    <source>
        <dbReference type="Proteomes" id="UP000605970"/>
    </source>
</evidence>
<sequence>MPIIYSSNEINKNKTLTPIYRIRRDSHNNNQSESSSISNQNLMQQLNNNNINNSSQSPSTSNLSKIEGQQQQTNVCAVCGDGHAKLHYGVLACYGCKGFFRRTLTGNYRYICRFGNQCIVNKFQRNSCRCCRFNRCIEVGMDPKAVRPDRDLTGKQRVPRVRKRPIGEELIGHMMRLHQRDDWTKKIPAESRLLLMQLMIIESNVIKGDNSNDTLVASISLAPISSNNTNNNKLKSLSLRELFENRLSSTKRTEMNYEPYRMAKPEELSKIAHRGAIAAVDWVESLMELINDSIAIVKNCYAPLTIFNFSARTAQKTKNPDILCLCSFSFVPRKLPSEFNGSNHLSNNLIDRTLNELVAPLRKLDLKEEEVVALKATIILDPNTKNISEETQQAISLLRNAVQDMLFHSIKELHPLQNAASRFGNLLLLLPTITTLSCLMSENMQFCQVFGWTDPLLNELFNNLDEEKSVGGFTQESGGPLSSFLAEEEDSFDILREGNNLNDCCLPISFSPPILGGSELIQGNNNNNTADIYNNYEQPSPPLPQQNSSSSSSSLSNSSSSPFNSSTISCVCLIEKCEISTQTEPILNFNSLNNFNISMDSNQQLFNYNNNECNNNNEIFFGEEEEQFNNSTNLSNNSPFQDLLFDKDSYNFNINKNQNNSTIEDFQCSSDLLFFNEGSSTSINSSIMDINDLMQ</sequence>
<dbReference type="Pfam" id="PF00105">
    <property type="entry name" value="zf-C4"/>
    <property type="match status" value="1"/>
</dbReference>
<dbReference type="CDD" id="cd06157">
    <property type="entry name" value="NR_LBD"/>
    <property type="match status" value="1"/>
</dbReference>
<dbReference type="InterPro" id="IPR013088">
    <property type="entry name" value="Znf_NHR/GATA"/>
</dbReference>
<proteinExistence type="inferred from homology"/>
<dbReference type="PANTHER" id="PTHR47519:SF1">
    <property type="entry name" value="NUCLEAR HORMONE RECEPTOR FAMILY MEMBER NHR-31"/>
    <property type="match status" value="1"/>
</dbReference>
<dbReference type="SMART" id="SM00399">
    <property type="entry name" value="ZnF_C4"/>
    <property type="match status" value="1"/>
</dbReference>
<comment type="similarity">
    <text evidence="2 12">Belongs to the nuclear hormone receptor family.</text>
</comment>
<name>A0A8S9ZJJ4_9BILA</name>
<evidence type="ECO:0000256" key="5">
    <source>
        <dbReference type="ARBA" id="ARBA00022833"/>
    </source>
</evidence>
<dbReference type="GO" id="GO:0008270">
    <property type="term" value="F:zinc ion binding"/>
    <property type="evidence" value="ECO:0007669"/>
    <property type="project" value="UniProtKB-KW"/>
</dbReference>